<sequence length="558" mass="61158">MASNTDKLGISIHPLKSQDGVLVKVTPPKEPEHLATAHVPCDIVLVLDVSSSMNHLAPIITPGKPDENPGCTVLDIVKHAALTILHTLEKNDRLGLVIFSSEARVLQHLVPMNEENKKQTNKTIRGLRTEHGTNLWQGHEKGLGLFNQDRGSGKVPALLLLTDGLPNQGSGHIADIPISTPAQGYTGALQGQGPLPAAIHTFGFGSHIKSGLLSTMAEIGGGHFGFIPHSNMVLLTIPKCTVMVNAVAHLQSTFATNCRLHLASLDRANNGHHPSAAARESRLDRPLGNIQYGQARDIYIHFSSKAGDKSIIGAALIYSDGNGADQMLPCEAPITHASTVSDDEMAFHQNRSRICRFILRLFVRDGRGFITDSKSPFNRVNWFTRLVDGLTAKHYNDKCNQALNEQVEGLVRQAAYADAAEWKRWGKHYLLGVWAAHAKQLHTTFLDPGVKTYGAESPLFIKCQNRLTEAFEEEVVPPQPGRTADADTVYSSGASTLRMESYNSRSLMDSANAYSTPEISRTSRISRDWQWEGGLDQLQTDIDVTESHTLGRPPKWKW</sequence>
<keyword evidence="3" id="KW-1185">Reference proteome</keyword>
<protein>
    <submittedName>
        <fullName evidence="2">Hint-domain-containing protein</fullName>
    </submittedName>
</protein>
<dbReference type="PANTHER" id="PTHR10579:SF156">
    <property type="entry name" value="VWFA DOMAIN-CONTAINING PROTEIN"/>
    <property type="match status" value="1"/>
</dbReference>
<dbReference type="Gene3D" id="3.40.50.410">
    <property type="entry name" value="von Willebrand factor, type A domain"/>
    <property type="match status" value="1"/>
</dbReference>
<dbReference type="Pfam" id="PF14624">
    <property type="entry name" value="Vwaint"/>
    <property type="match status" value="1"/>
</dbReference>
<gene>
    <name evidence="2" type="ORF">PG996_007846</name>
</gene>
<dbReference type="InterPro" id="IPR002035">
    <property type="entry name" value="VWF_A"/>
</dbReference>
<organism evidence="2 3">
    <name type="scientific">Apiospora saccharicola</name>
    <dbReference type="NCBI Taxonomy" id="335842"/>
    <lineage>
        <taxon>Eukaryota</taxon>
        <taxon>Fungi</taxon>
        <taxon>Dikarya</taxon>
        <taxon>Ascomycota</taxon>
        <taxon>Pezizomycotina</taxon>
        <taxon>Sordariomycetes</taxon>
        <taxon>Xylariomycetidae</taxon>
        <taxon>Amphisphaeriales</taxon>
        <taxon>Apiosporaceae</taxon>
        <taxon>Apiospora</taxon>
    </lineage>
</organism>
<dbReference type="PROSITE" id="PS50234">
    <property type="entry name" value="VWFA"/>
    <property type="match status" value="1"/>
</dbReference>
<dbReference type="SMART" id="SM00327">
    <property type="entry name" value="VWA"/>
    <property type="match status" value="1"/>
</dbReference>
<evidence type="ECO:0000313" key="3">
    <source>
        <dbReference type="Proteomes" id="UP001446871"/>
    </source>
</evidence>
<proteinExistence type="predicted"/>
<accession>A0ABR1UW88</accession>
<dbReference type="InterPro" id="IPR032838">
    <property type="entry name" value="Vwaint_dom"/>
</dbReference>
<feature type="domain" description="VWFA" evidence="1">
    <location>
        <begin position="42"/>
        <end position="247"/>
    </location>
</feature>
<evidence type="ECO:0000313" key="2">
    <source>
        <dbReference type="EMBL" id="KAK8063194.1"/>
    </source>
</evidence>
<dbReference type="Proteomes" id="UP001446871">
    <property type="component" value="Unassembled WGS sequence"/>
</dbReference>
<dbReference type="PANTHER" id="PTHR10579">
    <property type="entry name" value="CALCIUM-ACTIVATED CHLORIDE CHANNEL REGULATOR"/>
    <property type="match status" value="1"/>
</dbReference>
<dbReference type="InterPro" id="IPR036465">
    <property type="entry name" value="vWFA_dom_sf"/>
</dbReference>
<name>A0ABR1UW88_9PEZI</name>
<dbReference type="EMBL" id="JAQQWM010000005">
    <property type="protein sequence ID" value="KAK8063194.1"/>
    <property type="molecule type" value="Genomic_DNA"/>
</dbReference>
<dbReference type="Pfam" id="PF13519">
    <property type="entry name" value="VWA_2"/>
    <property type="match status" value="1"/>
</dbReference>
<dbReference type="SUPFAM" id="SSF53300">
    <property type="entry name" value="vWA-like"/>
    <property type="match status" value="1"/>
</dbReference>
<dbReference type="InterPro" id="IPR051266">
    <property type="entry name" value="CLCR"/>
</dbReference>
<evidence type="ECO:0000259" key="1">
    <source>
        <dbReference type="PROSITE" id="PS50234"/>
    </source>
</evidence>
<comment type="caution">
    <text evidence="2">The sequence shown here is derived from an EMBL/GenBank/DDBJ whole genome shotgun (WGS) entry which is preliminary data.</text>
</comment>
<reference evidence="2 3" key="1">
    <citation type="submission" date="2023-01" db="EMBL/GenBank/DDBJ databases">
        <title>Analysis of 21 Apiospora genomes using comparative genomics revels a genus with tremendous synthesis potential of carbohydrate active enzymes and secondary metabolites.</title>
        <authorList>
            <person name="Sorensen T."/>
        </authorList>
    </citation>
    <scope>NUCLEOTIDE SEQUENCE [LARGE SCALE GENOMIC DNA]</scope>
    <source>
        <strain evidence="2 3">CBS 83171</strain>
    </source>
</reference>